<feature type="non-terminal residue" evidence="3">
    <location>
        <position position="100"/>
    </location>
</feature>
<dbReference type="EMBL" id="PVLF01000024">
    <property type="protein sequence ID" value="PRH81415.1"/>
    <property type="molecule type" value="Genomic_DNA"/>
</dbReference>
<keyword evidence="2" id="KW-0472">Membrane</keyword>
<dbReference type="Proteomes" id="UP000241736">
    <property type="component" value="Unassembled WGS sequence"/>
</dbReference>
<proteinExistence type="predicted"/>
<gene>
    <name evidence="3" type="ORF">C6N40_12520</name>
</gene>
<organism evidence="3 4">
    <name type="scientific">Arenimonas caeni</name>
    <dbReference type="NCBI Taxonomy" id="2058085"/>
    <lineage>
        <taxon>Bacteria</taxon>
        <taxon>Pseudomonadati</taxon>
        <taxon>Pseudomonadota</taxon>
        <taxon>Gammaproteobacteria</taxon>
        <taxon>Lysobacterales</taxon>
        <taxon>Lysobacteraceae</taxon>
        <taxon>Arenimonas</taxon>
    </lineage>
</organism>
<reference evidence="3 4" key="1">
    <citation type="submission" date="2018-03" db="EMBL/GenBank/DDBJ databases">
        <title>Arenimonas caeni sp. nov., isolated from activated sludge.</title>
        <authorList>
            <person name="Liu H."/>
        </authorList>
    </citation>
    <scope>NUCLEOTIDE SEQUENCE [LARGE SCALE GENOMIC DNA]</scope>
    <source>
        <strain evidence="4">z29</strain>
    </source>
</reference>
<sequence length="100" mass="10093">MAWILGIIGALLGALFGLAVMDLDHDVFGFLAGGATGLLLGWVLALQLDLRRTQRDLLALRQFVARGATAAAPGAAPPVAASPLPSRAEPAPAPSVASAP</sequence>
<dbReference type="AlphaFoldDB" id="A0A2P6M673"/>
<name>A0A2P6M673_9GAMM</name>
<feature type="region of interest" description="Disordered" evidence="1">
    <location>
        <begin position="68"/>
        <end position="100"/>
    </location>
</feature>
<protein>
    <submittedName>
        <fullName evidence="3">Uncharacterized protein</fullName>
    </submittedName>
</protein>
<evidence type="ECO:0000313" key="4">
    <source>
        <dbReference type="Proteomes" id="UP000241736"/>
    </source>
</evidence>
<keyword evidence="2" id="KW-0812">Transmembrane</keyword>
<evidence type="ECO:0000256" key="1">
    <source>
        <dbReference type="SAM" id="MobiDB-lite"/>
    </source>
</evidence>
<evidence type="ECO:0000313" key="3">
    <source>
        <dbReference type="EMBL" id="PRH81415.1"/>
    </source>
</evidence>
<feature type="transmembrane region" description="Helical" evidence="2">
    <location>
        <begin position="27"/>
        <end position="46"/>
    </location>
</feature>
<comment type="caution">
    <text evidence="3">The sequence shown here is derived from an EMBL/GenBank/DDBJ whole genome shotgun (WGS) entry which is preliminary data.</text>
</comment>
<keyword evidence="2" id="KW-1133">Transmembrane helix</keyword>
<evidence type="ECO:0000256" key="2">
    <source>
        <dbReference type="SAM" id="Phobius"/>
    </source>
</evidence>
<keyword evidence="4" id="KW-1185">Reference proteome</keyword>
<accession>A0A2P6M673</accession>